<keyword evidence="2" id="KW-1133">Transmembrane helix</keyword>
<protein>
    <recommendedName>
        <fullName evidence="5">DUF4179 domain-containing protein</fullName>
    </recommendedName>
</protein>
<name>A0ABQ1ZTL0_9BACL</name>
<gene>
    <name evidence="3" type="ORF">GCM10007362_18450</name>
</gene>
<keyword evidence="4" id="KW-1185">Reference proteome</keyword>
<evidence type="ECO:0000256" key="2">
    <source>
        <dbReference type="SAM" id="Phobius"/>
    </source>
</evidence>
<dbReference type="Proteomes" id="UP000605427">
    <property type="component" value="Unassembled WGS sequence"/>
</dbReference>
<reference evidence="4" key="1">
    <citation type="journal article" date="2019" name="Int. J. Syst. Evol. Microbiol.">
        <title>The Global Catalogue of Microorganisms (GCM) 10K type strain sequencing project: providing services to taxonomists for standard genome sequencing and annotation.</title>
        <authorList>
            <consortium name="The Broad Institute Genomics Platform"/>
            <consortium name="The Broad Institute Genome Sequencing Center for Infectious Disease"/>
            <person name="Wu L."/>
            <person name="Ma J."/>
        </authorList>
    </citation>
    <scope>NUCLEOTIDE SEQUENCE [LARGE SCALE GENOMIC DNA]</scope>
    <source>
        <strain evidence="4">CCM 8702</strain>
    </source>
</reference>
<dbReference type="EMBL" id="BMDD01000002">
    <property type="protein sequence ID" value="GGH76345.1"/>
    <property type="molecule type" value="Genomic_DNA"/>
</dbReference>
<accession>A0ABQ1ZTL0</accession>
<comment type="caution">
    <text evidence="3">The sequence shown here is derived from an EMBL/GenBank/DDBJ whole genome shotgun (WGS) entry which is preliminary data.</text>
</comment>
<feature type="region of interest" description="Disordered" evidence="1">
    <location>
        <begin position="36"/>
        <end position="55"/>
    </location>
</feature>
<keyword evidence="2" id="KW-0472">Membrane</keyword>
<sequence length="467" mass="52669">MSRITEQQVQRRMRELSDGSPDYDEMWSRIQLEVKRRRSGWSEQSNTPPKEKRGISRARRWVMAASAAAILATAGGAAVYFNPLTQQEDIAIEMGQQVGVSAEVDGIEVTLNSLVVGRKPSEQDNQLALHLSLADLQNRGFTTFEFEQMTLTDLDSGESLPMLGERSLFQPDGEDLTNQTLTQYFESNLSADSQNKKYRLTLKNLTYSTIRIVDTIPGDWNIDFTVENGEAVTFGYTLPIEEQAALEERTGMRLEAAEIGPFELRIPLIRAQKNAADGSEFLYYEEVSLRVDEKEVKGRWDPRPMNANMLADTGPNAQEALYFNFVDYAVDDVRDRSLTLQLRNAAVVNEYADIWTPIAPPTDQAQRLQQTMPDQSIMDYKVTREGNDVHVQTLTKNKFQMMSGTKLKVDGKTYPSDPKQASNKYTGDFGYQIDVFPNVPEGSEFSINAGTYRIQDSSRDLDIPISD</sequence>
<feature type="compositionally biased region" description="Polar residues" evidence="1">
    <location>
        <begin position="1"/>
        <end position="10"/>
    </location>
</feature>
<feature type="region of interest" description="Disordered" evidence="1">
    <location>
        <begin position="1"/>
        <end position="21"/>
    </location>
</feature>
<keyword evidence="2" id="KW-0812">Transmembrane</keyword>
<proteinExistence type="predicted"/>
<feature type="transmembrane region" description="Helical" evidence="2">
    <location>
        <begin position="61"/>
        <end position="81"/>
    </location>
</feature>
<dbReference type="RefSeq" id="WP_172242569.1">
    <property type="nucleotide sequence ID" value="NZ_BMDD01000002.1"/>
</dbReference>
<evidence type="ECO:0000256" key="1">
    <source>
        <dbReference type="SAM" id="MobiDB-lite"/>
    </source>
</evidence>
<evidence type="ECO:0000313" key="3">
    <source>
        <dbReference type="EMBL" id="GGH76345.1"/>
    </source>
</evidence>
<evidence type="ECO:0000313" key="4">
    <source>
        <dbReference type="Proteomes" id="UP000605427"/>
    </source>
</evidence>
<organism evidence="3 4">
    <name type="scientific">Saccharibacillus endophyticus</name>
    <dbReference type="NCBI Taxonomy" id="2060666"/>
    <lineage>
        <taxon>Bacteria</taxon>
        <taxon>Bacillati</taxon>
        <taxon>Bacillota</taxon>
        <taxon>Bacilli</taxon>
        <taxon>Bacillales</taxon>
        <taxon>Paenibacillaceae</taxon>
        <taxon>Saccharibacillus</taxon>
    </lineage>
</organism>
<evidence type="ECO:0008006" key="5">
    <source>
        <dbReference type="Google" id="ProtNLM"/>
    </source>
</evidence>